<comment type="caution">
    <text evidence="1">The sequence shown here is derived from an EMBL/GenBank/DDBJ whole genome shotgun (WGS) entry which is preliminary data.</text>
</comment>
<dbReference type="RefSeq" id="WP_012547937.1">
    <property type="nucleotide sequence ID" value="NZ_VTFL01000001.1"/>
</dbReference>
<gene>
    <name evidence="1" type="ORF">ENU78_08495</name>
</gene>
<name>A0A7C2H4C5_DICTH</name>
<evidence type="ECO:0000313" key="1">
    <source>
        <dbReference type="EMBL" id="HGK24442.1"/>
    </source>
</evidence>
<dbReference type="EMBL" id="DTDV01000022">
    <property type="protein sequence ID" value="HGK24442.1"/>
    <property type="molecule type" value="Genomic_DNA"/>
</dbReference>
<reference evidence="1" key="1">
    <citation type="journal article" date="2020" name="mSystems">
        <title>Genome- and Community-Level Interaction Insights into Carbon Utilization and Element Cycling Functions of Hydrothermarchaeota in Hydrothermal Sediment.</title>
        <authorList>
            <person name="Zhou Z."/>
            <person name="Liu Y."/>
            <person name="Xu W."/>
            <person name="Pan J."/>
            <person name="Luo Z.H."/>
            <person name="Li M."/>
        </authorList>
    </citation>
    <scope>NUCLEOTIDE SEQUENCE [LARGE SCALE GENOMIC DNA]</scope>
    <source>
        <strain evidence="1">SpSt-70</strain>
    </source>
</reference>
<sequence>MFKWIKKLLSTSSSEPTSNSFIVTVKCKRCGEIIDVRVRPKEEANPEFGNMDQIIKYDLYKDVLGVKCPNLIRIHIEFSPSWSIISKEIENGEFVEVKK</sequence>
<protein>
    <submittedName>
        <fullName evidence="1">Uncharacterized protein</fullName>
    </submittedName>
</protein>
<proteinExistence type="predicted"/>
<dbReference type="AlphaFoldDB" id="A0A7C2H4C5"/>
<accession>A0A7C2H4C5</accession>
<organism evidence="1">
    <name type="scientific">Dictyoglomus thermophilum</name>
    <dbReference type="NCBI Taxonomy" id="14"/>
    <lineage>
        <taxon>Bacteria</taxon>
        <taxon>Pseudomonadati</taxon>
        <taxon>Dictyoglomota</taxon>
        <taxon>Dictyoglomia</taxon>
        <taxon>Dictyoglomales</taxon>
        <taxon>Dictyoglomaceae</taxon>
        <taxon>Dictyoglomus</taxon>
    </lineage>
</organism>
<dbReference type="OMA" id="DRCFRLM"/>